<feature type="signal peptide" evidence="1">
    <location>
        <begin position="1"/>
        <end position="28"/>
    </location>
</feature>
<sequence>MQINAAQAPQWLLFLIICLLAAIACVEGCQDKEADIGCRAGANRHLLVRTEGNITLSEAEDALRGYGVNSFGPIVYMARTPTCPVAELPASAAGQLFTFCKADGDKRACQPEGKNGITTPLFQFTCINHTCIETLNIAVSACVLNKTFNVPLVSTANSDCQFSEMVAPMSDGSTPFTPEFLQPVGNSRSLIDCILGVPTGTRIFNTLSCTDGFFRMATVVPLGGKEFVPQGVPFRCVWDGRCREHEGCCEGDALFEGTLVCYLEQHGGVVLTGSSGIRRLHWGLPLLAGFLGSLLD</sequence>
<organism evidence="2 3">
    <name type="scientific">Ostreobium quekettii</name>
    <dbReference type="NCBI Taxonomy" id="121088"/>
    <lineage>
        <taxon>Eukaryota</taxon>
        <taxon>Viridiplantae</taxon>
        <taxon>Chlorophyta</taxon>
        <taxon>core chlorophytes</taxon>
        <taxon>Ulvophyceae</taxon>
        <taxon>TCBD clade</taxon>
        <taxon>Bryopsidales</taxon>
        <taxon>Ostreobineae</taxon>
        <taxon>Ostreobiaceae</taxon>
        <taxon>Ostreobium</taxon>
    </lineage>
</organism>
<dbReference type="Proteomes" id="UP000708148">
    <property type="component" value="Unassembled WGS sequence"/>
</dbReference>
<dbReference type="AlphaFoldDB" id="A0A8S1JDG8"/>
<dbReference type="EMBL" id="CAJHUC010002482">
    <property type="protein sequence ID" value="CAD7703886.1"/>
    <property type="molecule type" value="Genomic_DNA"/>
</dbReference>
<proteinExistence type="predicted"/>
<protein>
    <submittedName>
        <fullName evidence="2">Uncharacterized protein</fullName>
    </submittedName>
</protein>
<accession>A0A8S1JDG8</accession>
<keyword evidence="3" id="KW-1185">Reference proteome</keyword>
<comment type="caution">
    <text evidence="2">The sequence shown here is derived from an EMBL/GenBank/DDBJ whole genome shotgun (WGS) entry which is preliminary data.</text>
</comment>
<gene>
    <name evidence="2" type="ORF">OSTQU699_LOCUS9243</name>
</gene>
<feature type="chain" id="PRO_5035845148" evidence="1">
    <location>
        <begin position="29"/>
        <end position="296"/>
    </location>
</feature>
<keyword evidence="1" id="KW-0732">Signal</keyword>
<evidence type="ECO:0000313" key="2">
    <source>
        <dbReference type="EMBL" id="CAD7703886.1"/>
    </source>
</evidence>
<evidence type="ECO:0000256" key="1">
    <source>
        <dbReference type="SAM" id="SignalP"/>
    </source>
</evidence>
<evidence type="ECO:0000313" key="3">
    <source>
        <dbReference type="Proteomes" id="UP000708148"/>
    </source>
</evidence>
<name>A0A8S1JDG8_9CHLO</name>
<reference evidence="2" key="1">
    <citation type="submission" date="2020-12" db="EMBL/GenBank/DDBJ databases">
        <authorList>
            <person name="Iha C."/>
        </authorList>
    </citation>
    <scope>NUCLEOTIDE SEQUENCE</scope>
</reference>